<protein>
    <recommendedName>
        <fullName evidence="5">EF-hand domain-containing protein</fullName>
    </recommendedName>
</protein>
<feature type="compositionally biased region" description="Low complexity" evidence="1">
    <location>
        <begin position="233"/>
        <end position="243"/>
    </location>
</feature>
<dbReference type="PhylomeDB" id="E9AQP1"/>
<dbReference type="KEGG" id="lmi:LMXM_16_0820"/>
<dbReference type="GeneID" id="13450320"/>
<feature type="compositionally biased region" description="Low complexity" evidence="1">
    <location>
        <begin position="359"/>
        <end position="379"/>
    </location>
</feature>
<dbReference type="Gene3D" id="3.10.20.650">
    <property type="match status" value="1"/>
</dbReference>
<feature type="chain" id="PRO_5003233027" description="EF-hand domain-containing protein" evidence="2">
    <location>
        <begin position="26"/>
        <end position="729"/>
    </location>
</feature>
<dbReference type="EMBL" id="FR799569">
    <property type="protein sequence ID" value="CBZ25260.1"/>
    <property type="molecule type" value="Genomic_DNA"/>
</dbReference>
<keyword evidence="4" id="KW-1185">Reference proteome</keyword>
<dbReference type="VEuPathDB" id="TriTrypDB:LmxM.16.0820"/>
<feature type="compositionally biased region" description="Polar residues" evidence="1">
    <location>
        <begin position="397"/>
        <end position="407"/>
    </location>
</feature>
<evidence type="ECO:0000313" key="4">
    <source>
        <dbReference type="Proteomes" id="UP000007259"/>
    </source>
</evidence>
<evidence type="ECO:0000256" key="2">
    <source>
        <dbReference type="SAM" id="SignalP"/>
    </source>
</evidence>
<evidence type="ECO:0008006" key="5">
    <source>
        <dbReference type="Google" id="ProtNLM"/>
    </source>
</evidence>
<dbReference type="OrthoDB" id="26525at2759"/>
<feature type="region of interest" description="Disordered" evidence="1">
    <location>
        <begin position="232"/>
        <end position="285"/>
    </location>
</feature>
<feature type="region of interest" description="Disordered" evidence="1">
    <location>
        <begin position="150"/>
        <end position="171"/>
    </location>
</feature>
<evidence type="ECO:0000256" key="1">
    <source>
        <dbReference type="SAM" id="MobiDB-lite"/>
    </source>
</evidence>
<feature type="region of interest" description="Disordered" evidence="1">
    <location>
        <begin position="313"/>
        <end position="445"/>
    </location>
</feature>
<organism evidence="3 4">
    <name type="scientific">Leishmania mexicana (strain MHOM/GT/2001/U1103)</name>
    <dbReference type="NCBI Taxonomy" id="929439"/>
    <lineage>
        <taxon>Eukaryota</taxon>
        <taxon>Discoba</taxon>
        <taxon>Euglenozoa</taxon>
        <taxon>Kinetoplastea</taxon>
        <taxon>Metakinetoplastina</taxon>
        <taxon>Trypanosomatida</taxon>
        <taxon>Trypanosomatidae</taxon>
        <taxon>Leishmaniinae</taxon>
        <taxon>Leishmania</taxon>
    </lineage>
</organism>
<feature type="compositionally biased region" description="Low complexity" evidence="1">
    <location>
        <begin position="158"/>
        <end position="171"/>
    </location>
</feature>
<keyword evidence="2" id="KW-0732">Signal</keyword>
<dbReference type="Proteomes" id="UP000007259">
    <property type="component" value="Chromosome 16"/>
</dbReference>
<evidence type="ECO:0000313" key="3">
    <source>
        <dbReference type="EMBL" id="CBZ25260.1"/>
    </source>
</evidence>
<reference evidence="3 4" key="1">
    <citation type="journal article" date="2011" name="Genome Res.">
        <title>Chromosome and gene copy number variation allow major structural change between species and strains of Leishmania.</title>
        <authorList>
            <person name="Rogers M.B."/>
            <person name="Hilley J.D."/>
            <person name="Dickens N.J."/>
            <person name="Wilkes J."/>
            <person name="Bates P.A."/>
            <person name="Depledge D.P."/>
            <person name="Harris D."/>
            <person name="Her Y."/>
            <person name="Herzyk P."/>
            <person name="Imamura H."/>
            <person name="Otto T.D."/>
            <person name="Sanders M."/>
            <person name="Seeger K."/>
            <person name="Dujardin J.C."/>
            <person name="Berriman M."/>
            <person name="Smith D.F."/>
            <person name="Hertz-Fowler C."/>
            <person name="Mottram J.C."/>
        </authorList>
    </citation>
    <scope>NUCLEOTIDE SEQUENCE [LARGE SCALE GENOMIC DNA]</scope>
    <source>
        <strain evidence="3 4">MHOM/GT/2001/U1103</strain>
    </source>
</reference>
<dbReference type="AlphaFoldDB" id="E9AQP1"/>
<dbReference type="OMA" id="CIAYREW"/>
<feature type="signal peptide" evidence="2">
    <location>
        <begin position="1"/>
        <end position="25"/>
    </location>
</feature>
<sequence>MSLAAIIPPPLSLCVLSVAASRVIAHLTFLCRSSPLPFSIASRGEAVSLHLYACVWLCGAERFRPLVKYVLSRCVCGRASEHTHTHQQRKTVVFSVMFTLRIAGDVDGVKRNIEVSFPHRPSLQQVCTVAETILPLRERSDRRQWHRTWAAATQGSGDDTASTAASSRTPADACPRAAAPAVIYTVESLVYLNRATHEWEGLYSASQLTSGSQVYCFSPLQHRRVAVAMGRGSSSALPSPSSAFPVREEHVSEAESSSLQVRASLPPGTGVQQTRGDLDRPGVIPEPQQRLVWDCASGARGGVCQRRKGVDGDFSHADSASPLPMQASARNSSNMAHAIAAGLRRRRASPTFSSRSRRLSSLSPSSAAPLGASAWSGLSPTAGAAPRTVDRARSPSFHFTPTVSTPPQHAAVGRVRSTSLPTRKDCSSLAEAQSQKASPSRRHSTLSRLRDDGYTFLSDLQEGWSSLLLSGEGGCGNRYAHLGDRLALLFDVLVHLDPQEGGAGQRQYILLRDFYLLASCVTSPSAAAAAHPRQTYASMSIYGTSIPSTVMDITAELDARLHWTWDDVVRHADKDRDGCIAYGEWISFGIEHPEVIQLLCRAVHALLLREAASPGGRYADRRASPGAQTPLLAPSGHLFSHGISSVGHLGDRTRNSDAELFSSVLQCWRMHRGQTNDTDSDRSRVMRATEVHKRHAKRCEACRELQAELSEGCRGRVSAQANIAFALRH</sequence>
<dbReference type="InterPro" id="IPR018247">
    <property type="entry name" value="EF_Hand_1_Ca_BS"/>
</dbReference>
<dbReference type="PROSITE" id="PS00018">
    <property type="entry name" value="EF_HAND_1"/>
    <property type="match status" value="1"/>
</dbReference>
<proteinExistence type="predicted"/>
<gene>
    <name evidence="3" type="ORF">LMXM_16_0820</name>
</gene>
<accession>E9AQP1</accession>
<name>E9AQP1_LEIMU</name>
<dbReference type="RefSeq" id="XP_003873768.1">
    <property type="nucleotide sequence ID" value="XM_003873719.1"/>
</dbReference>